<dbReference type="InterPro" id="IPR030392">
    <property type="entry name" value="S74_ICA"/>
</dbReference>
<evidence type="ECO:0000313" key="3">
    <source>
        <dbReference type="Proteomes" id="UP001441944"/>
    </source>
</evidence>
<organism evidence="2 3">
    <name type="scientific">Pseudophaeobacter arcticus</name>
    <dbReference type="NCBI Taxonomy" id="385492"/>
    <lineage>
        <taxon>Bacteria</taxon>
        <taxon>Pseudomonadati</taxon>
        <taxon>Pseudomonadota</taxon>
        <taxon>Alphaproteobacteria</taxon>
        <taxon>Rhodobacterales</taxon>
        <taxon>Paracoccaceae</taxon>
        <taxon>Pseudophaeobacter</taxon>
    </lineage>
</organism>
<dbReference type="CDD" id="cd10144">
    <property type="entry name" value="Peptidase_S74_CIMCD"/>
    <property type="match status" value="1"/>
</dbReference>
<dbReference type="Gene3D" id="1.10.10.10">
    <property type="entry name" value="Winged helix-like DNA-binding domain superfamily/Winged helix DNA-binding domain"/>
    <property type="match status" value="1"/>
</dbReference>
<dbReference type="InterPro" id="IPR036388">
    <property type="entry name" value="WH-like_DNA-bd_sf"/>
</dbReference>
<dbReference type="PROSITE" id="PS51688">
    <property type="entry name" value="ICA"/>
    <property type="match status" value="1"/>
</dbReference>
<dbReference type="Gene3D" id="4.10.1090.10">
    <property type="entry name" value="Endosialidase, domain 4"/>
    <property type="match status" value="1"/>
</dbReference>
<feature type="domain" description="Peptidase S74" evidence="1">
    <location>
        <begin position="70"/>
        <end position="222"/>
    </location>
</feature>
<dbReference type="EMBL" id="BAABWU010000047">
    <property type="protein sequence ID" value="GAA6198770.1"/>
    <property type="molecule type" value="Genomic_DNA"/>
</dbReference>
<reference evidence="2 3" key="1">
    <citation type="submission" date="2024-04" db="EMBL/GenBank/DDBJ databases">
        <title>Draft genome sequence of Pseudophaeobacter arcticus NBRC 116598.</title>
        <authorList>
            <person name="Miyakawa T."/>
            <person name="Kusuya Y."/>
            <person name="Miura T."/>
        </authorList>
    </citation>
    <scope>NUCLEOTIDE SEQUENCE [LARGE SCALE GENOMIC DNA]</scope>
    <source>
        <strain evidence="2 3">SU-CL00105</strain>
    </source>
</reference>
<gene>
    <name evidence="2" type="ORF">NBRC116598_42190</name>
</gene>
<protein>
    <recommendedName>
        <fullName evidence="1">Peptidase S74 domain-containing protein</fullName>
    </recommendedName>
</protein>
<accession>A0ABQ0ASD6</accession>
<comment type="caution">
    <text evidence="2">The sequence shown here is derived from an EMBL/GenBank/DDBJ whole genome shotgun (WGS) entry which is preliminary data.</text>
</comment>
<dbReference type="Proteomes" id="UP001441944">
    <property type="component" value="Unassembled WGS sequence"/>
</dbReference>
<dbReference type="InterPro" id="IPR044914">
    <property type="entry name" value="Endosialidase_C_dom_sf"/>
</dbReference>
<sequence length="222" mass="24149">MAGNYTQSGGAHIFNRAVAGVEGDPVTFIETARFEDNGVFKPGADNSQSLGAAAKRWSVVYAGSGAINTSDERSKEQISDLDAAETRVAIAAKGLLKKFKFRDAVAAKGATARWHFGVIAQELASAFEAEGLDAFDYGLLCWDEWWEADVQVPAVYVDEITKLFDEEGNLLAEPITEAVLAEPARIERQTFESAETAPEGAERFDRYGVRYDELIAFILAAL</sequence>
<evidence type="ECO:0000259" key="1">
    <source>
        <dbReference type="PROSITE" id="PS51688"/>
    </source>
</evidence>
<keyword evidence="3" id="KW-1185">Reference proteome</keyword>
<proteinExistence type="predicted"/>
<name>A0ABQ0ASD6_9RHOB</name>
<dbReference type="Pfam" id="PF13884">
    <property type="entry name" value="Peptidase_S74"/>
    <property type="match status" value="1"/>
</dbReference>
<evidence type="ECO:0000313" key="2">
    <source>
        <dbReference type="EMBL" id="GAA6198770.1"/>
    </source>
</evidence>